<dbReference type="InterPro" id="IPR050204">
    <property type="entry name" value="AraC_XylS_family_regulators"/>
</dbReference>
<dbReference type="Gene3D" id="1.10.10.60">
    <property type="entry name" value="Homeodomain-like"/>
    <property type="match status" value="1"/>
</dbReference>
<proteinExistence type="predicted"/>
<evidence type="ECO:0000256" key="1">
    <source>
        <dbReference type="ARBA" id="ARBA00023015"/>
    </source>
</evidence>
<dbReference type="GO" id="GO:0003700">
    <property type="term" value="F:DNA-binding transcription factor activity"/>
    <property type="evidence" value="ECO:0007669"/>
    <property type="project" value="InterPro"/>
</dbReference>
<keyword evidence="1" id="KW-0805">Transcription regulation</keyword>
<evidence type="ECO:0000256" key="2">
    <source>
        <dbReference type="ARBA" id="ARBA00023125"/>
    </source>
</evidence>
<dbReference type="SUPFAM" id="SSF51215">
    <property type="entry name" value="Regulatory protein AraC"/>
    <property type="match status" value="1"/>
</dbReference>
<gene>
    <name evidence="5" type="ORF">E8L99_02155</name>
</gene>
<reference evidence="5 6" key="1">
    <citation type="submission" date="2019-04" db="EMBL/GenBank/DDBJ databases">
        <title>Phreatobacter aquaticus sp. nov.</title>
        <authorList>
            <person name="Choi A."/>
            <person name="Baek K."/>
        </authorList>
    </citation>
    <scope>NUCLEOTIDE SEQUENCE [LARGE SCALE GENOMIC DNA]</scope>
    <source>
        <strain evidence="5 6">NMCR1094</strain>
    </source>
</reference>
<dbReference type="PANTHER" id="PTHR46796:SF2">
    <property type="entry name" value="TRANSCRIPTIONAL REGULATORY PROTEIN"/>
    <property type="match status" value="1"/>
</dbReference>
<evidence type="ECO:0000313" key="5">
    <source>
        <dbReference type="EMBL" id="QCK84669.1"/>
    </source>
</evidence>
<keyword evidence="2" id="KW-0238">DNA-binding</keyword>
<feature type="domain" description="HTH araC/xylS-type" evidence="4">
    <location>
        <begin position="193"/>
        <end position="290"/>
    </location>
</feature>
<dbReference type="EMBL" id="CP039865">
    <property type="protein sequence ID" value="QCK84669.1"/>
    <property type="molecule type" value="Genomic_DNA"/>
</dbReference>
<organism evidence="5 6">
    <name type="scientific">Phreatobacter aquaticus</name>
    <dbReference type="NCBI Taxonomy" id="2570229"/>
    <lineage>
        <taxon>Bacteria</taxon>
        <taxon>Pseudomonadati</taxon>
        <taxon>Pseudomonadota</taxon>
        <taxon>Alphaproteobacteria</taxon>
        <taxon>Hyphomicrobiales</taxon>
        <taxon>Phreatobacteraceae</taxon>
        <taxon>Phreatobacter</taxon>
    </lineage>
</organism>
<dbReference type="OrthoDB" id="9814125at2"/>
<dbReference type="SMART" id="SM00342">
    <property type="entry name" value="HTH_ARAC"/>
    <property type="match status" value="1"/>
</dbReference>
<name>A0A4D7QFS3_9HYPH</name>
<evidence type="ECO:0000313" key="6">
    <source>
        <dbReference type="Proteomes" id="UP000298588"/>
    </source>
</evidence>
<dbReference type="KEGG" id="paqt:E8L99_02155"/>
<dbReference type="InterPro" id="IPR018060">
    <property type="entry name" value="HTH_AraC"/>
</dbReference>
<dbReference type="SUPFAM" id="SSF46689">
    <property type="entry name" value="Homeodomain-like"/>
    <property type="match status" value="2"/>
</dbReference>
<dbReference type="InterPro" id="IPR037923">
    <property type="entry name" value="HTH-like"/>
</dbReference>
<dbReference type="AlphaFoldDB" id="A0A4D7QFS3"/>
<dbReference type="Pfam" id="PF12833">
    <property type="entry name" value="HTH_18"/>
    <property type="match status" value="1"/>
</dbReference>
<protein>
    <submittedName>
        <fullName evidence="5">AraC family transcriptional regulator</fullName>
    </submittedName>
</protein>
<dbReference type="GO" id="GO:0043565">
    <property type="term" value="F:sequence-specific DNA binding"/>
    <property type="evidence" value="ECO:0007669"/>
    <property type="project" value="InterPro"/>
</dbReference>
<dbReference type="Proteomes" id="UP000298588">
    <property type="component" value="Chromosome"/>
</dbReference>
<dbReference type="PANTHER" id="PTHR46796">
    <property type="entry name" value="HTH-TYPE TRANSCRIPTIONAL ACTIVATOR RHAS-RELATED"/>
    <property type="match status" value="1"/>
</dbReference>
<dbReference type="InterPro" id="IPR009057">
    <property type="entry name" value="Homeodomain-like_sf"/>
</dbReference>
<dbReference type="Pfam" id="PF02311">
    <property type="entry name" value="AraC_binding"/>
    <property type="match status" value="1"/>
</dbReference>
<evidence type="ECO:0000259" key="4">
    <source>
        <dbReference type="PROSITE" id="PS01124"/>
    </source>
</evidence>
<dbReference type="RefSeq" id="WP_137098003.1">
    <property type="nucleotide sequence ID" value="NZ_CP039865.1"/>
</dbReference>
<dbReference type="PROSITE" id="PS01124">
    <property type="entry name" value="HTH_ARAC_FAMILY_2"/>
    <property type="match status" value="1"/>
</dbReference>
<accession>A0A4D7QFS3</accession>
<keyword evidence="3" id="KW-0804">Transcription</keyword>
<keyword evidence="6" id="KW-1185">Reference proteome</keyword>
<dbReference type="InterPro" id="IPR003313">
    <property type="entry name" value="AraC-bd"/>
</dbReference>
<evidence type="ECO:0000256" key="3">
    <source>
        <dbReference type="ARBA" id="ARBA00023163"/>
    </source>
</evidence>
<sequence>MDGPISQAQALEQTLDQMPLAAGETARFFAAGRFDGLECLRATFVSHAYTPHTHDTYVIGNIDAGCEAWNTRGRRHYAGPGDLVFNHPLDVHDGEPLDRRGYSYRMTYPSLDFVRLVAGAVSGRIVDETPFFPEPVVHDPEGSRLFAAAHAAIEANVDGLAGEELLLRAYGRALVLHARIDPIPFGREAGPVARVRALIDEHFAEDLRLDRLAAHAGLSTHHLIRAFRREIGLTPHAYVVDVRVRRAQDRLRRGEAPAAVAGEVGFADQAHLSRAFKARIGVAPGAYRRAMVA</sequence>